<evidence type="ECO:0000256" key="1">
    <source>
        <dbReference type="SAM" id="MobiDB-lite"/>
    </source>
</evidence>
<feature type="compositionally biased region" description="Gly residues" evidence="1">
    <location>
        <begin position="337"/>
        <end position="355"/>
    </location>
</feature>
<dbReference type="EMBL" id="MU866215">
    <property type="protein sequence ID" value="KAK4175925.1"/>
    <property type="molecule type" value="Genomic_DNA"/>
</dbReference>
<dbReference type="AlphaFoldDB" id="A0AAN6W6G8"/>
<reference evidence="3" key="2">
    <citation type="submission" date="2023-05" db="EMBL/GenBank/DDBJ databases">
        <authorList>
            <consortium name="Lawrence Berkeley National Laboratory"/>
            <person name="Steindorff A."/>
            <person name="Hensen N."/>
            <person name="Bonometti L."/>
            <person name="Westerberg I."/>
            <person name="Brannstrom I.O."/>
            <person name="Guillou S."/>
            <person name="Cros-Aarteil S."/>
            <person name="Calhoun S."/>
            <person name="Haridas S."/>
            <person name="Kuo A."/>
            <person name="Mondo S."/>
            <person name="Pangilinan J."/>
            <person name="Riley R."/>
            <person name="Labutti K."/>
            <person name="Andreopoulos B."/>
            <person name="Lipzen A."/>
            <person name="Chen C."/>
            <person name="Yanf M."/>
            <person name="Daum C."/>
            <person name="Ng V."/>
            <person name="Clum A."/>
            <person name="Ohm R."/>
            <person name="Martin F."/>
            <person name="Silar P."/>
            <person name="Natvig D."/>
            <person name="Lalanne C."/>
            <person name="Gautier V."/>
            <person name="Ament-Velasquez S.L."/>
            <person name="Kruys A."/>
            <person name="Hutchinson M.I."/>
            <person name="Powell A.J."/>
            <person name="Barry K."/>
            <person name="Miller A.N."/>
            <person name="Grigoriev I.V."/>
            <person name="Debuchy R."/>
            <person name="Gladieux P."/>
            <person name="Thoren M.H."/>
            <person name="Johannesson H."/>
        </authorList>
    </citation>
    <scope>NUCLEOTIDE SEQUENCE</scope>
    <source>
        <strain evidence="3">CBS 892.96</strain>
    </source>
</reference>
<evidence type="ECO:0000313" key="3">
    <source>
        <dbReference type="EMBL" id="KAK4175925.1"/>
    </source>
</evidence>
<name>A0AAN6W6G8_9PEZI</name>
<dbReference type="Proteomes" id="UP001302321">
    <property type="component" value="Unassembled WGS sequence"/>
</dbReference>
<feature type="signal peptide" evidence="2">
    <location>
        <begin position="1"/>
        <end position="23"/>
    </location>
</feature>
<feature type="region of interest" description="Disordered" evidence="1">
    <location>
        <begin position="316"/>
        <end position="369"/>
    </location>
</feature>
<gene>
    <name evidence="3" type="ORF">QBC36DRAFT_330409</name>
</gene>
<protein>
    <submittedName>
        <fullName evidence="3">Uncharacterized protein</fullName>
    </submittedName>
</protein>
<evidence type="ECO:0000256" key="2">
    <source>
        <dbReference type="SAM" id="SignalP"/>
    </source>
</evidence>
<keyword evidence="4" id="KW-1185">Reference proteome</keyword>
<keyword evidence="2" id="KW-0732">Signal</keyword>
<evidence type="ECO:0000313" key="4">
    <source>
        <dbReference type="Proteomes" id="UP001302321"/>
    </source>
</evidence>
<proteinExistence type="predicted"/>
<reference evidence="3" key="1">
    <citation type="journal article" date="2023" name="Mol. Phylogenet. Evol.">
        <title>Genome-scale phylogeny and comparative genomics of the fungal order Sordariales.</title>
        <authorList>
            <person name="Hensen N."/>
            <person name="Bonometti L."/>
            <person name="Westerberg I."/>
            <person name="Brannstrom I.O."/>
            <person name="Guillou S."/>
            <person name="Cros-Aarteil S."/>
            <person name="Calhoun S."/>
            <person name="Haridas S."/>
            <person name="Kuo A."/>
            <person name="Mondo S."/>
            <person name="Pangilinan J."/>
            <person name="Riley R."/>
            <person name="LaButti K."/>
            <person name="Andreopoulos B."/>
            <person name="Lipzen A."/>
            <person name="Chen C."/>
            <person name="Yan M."/>
            <person name="Daum C."/>
            <person name="Ng V."/>
            <person name="Clum A."/>
            <person name="Steindorff A."/>
            <person name="Ohm R.A."/>
            <person name="Martin F."/>
            <person name="Silar P."/>
            <person name="Natvig D.O."/>
            <person name="Lalanne C."/>
            <person name="Gautier V."/>
            <person name="Ament-Velasquez S.L."/>
            <person name="Kruys A."/>
            <person name="Hutchinson M.I."/>
            <person name="Powell A.J."/>
            <person name="Barry K."/>
            <person name="Miller A.N."/>
            <person name="Grigoriev I.V."/>
            <person name="Debuchy R."/>
            <person name="Gladieux P."/>
            <person name="Hiltunen Thoren M."/>
            <person name="Johannesson H."/>
        </authorList>
    </citation>
    <scope>NUCLEOTIDE SEQUENCE</scope>
    <source>
        <strain evidence="3">CBS 892.96</strain>
    </source>
</reference>
<sequence>MSPKMLTTLLGLLALGVTVTVTAHQAEFVEQQDAFTFKEDSSMQIDLTPLGPNYWAPAFASGYNATSTGRVKAYNMSQEYPGSPLPDDQSWEYVIKIKESIRTRDQDRSTLFPPSGTWLQVKTPRSHLQPSLSNSSILKIPQHPSWSACAITFVSAGWTQSEPLPGPGCSGFLSQDCVEELRKNLVKAYRNSTDNTFENRVYNQCPLPLPDIMPRRCQPPGGGVAGIGGLLEQQRTVNGFIVHDQINGTYDWLKLAHKGNRTADAYKQAVGQVYVVGHIWGYNGKHASGAPGKFYEEVPEARAEVTCLKAEIVEGGVIDKPDPEKEDEEDNSSNNDGGDGGGGNEDGNGNEGGNGNANSGEDQGNPFRSSAAMSLGLLTDGFCKGALAAVAVSLFSL</sequence>
<comment type="caution">
    <text evidence="3">The sequence shown here is derived from an EMBL/GenBank/DDBJ whole genome shotgun (WGS) entry which is preliminary data.</text>
</comment>
<organism evidence="3 4">
    <name type="scientific">Triangularia setosa</name>
    <dbReference type="NCBI Taxonomy" id="2587417"/>
    <lineage>
        <taxon>Eukaryota</taxon>
        <taxon>Fungi</taxon>
        <taxon>Dikarya</taxon>
        <taxon>Ascomycota</taxon>
        <taxon>Pezizomycotina</taxon>
        <taxon>Sordariomycetes</taxon>
        <taxon>Sordariomycetidae</taxon>
        <taxon>Sordariales</taxon>
        <taxon>Podosporaceae</taxon>
        <taxon>Triangularia</taxon>
    </lineage>
</organism>
<accession>A0AAN6W6G8</accession>
<feature type="chain" id="PRO_5042881330" evidence="2">
    <location>
        <begin position="24"/>
        <end position="397"/>
    </location>
</feature>